<dbReference type="AlphaFoldDB" id="A0A839N8A2"/>
<dbReference type="EC" id="2.1.1.72" evidence="2"/>
<dbReference type="Pfam" id="PF12161">
    <property type="entry name" value="HsdM_N"/>
    <property type="match status" value="1"/>
</dbReference>
<keyword evidence="5" id="KW-0949">S-adenosyl-L-methionine</keyword>
<comment type="catalytic activity">
    <reaction evidence="7">
        <text>a 2'-deoxyadenosine in DNA + S-adenosyl-L-methionine = an N(6)-methyl-2'-deoxyadenosine in DNA + S-adenosyl-L-homocysteine + H(+)</text>
        <dbReference type="Rhea" id="RHEA:15197"/>
        <dbReference type="Rhea" id="RHEA-COMP:12418"/>
        <dbReference type="Rhea" id="RHEA-COMP:12419"/>
        <dbReference type="ChEBI" id="CHEBI:15378"/>
        <dbReference type="ChEBI" id="CHEBI:57856"/>
        <dbReference type="ChEBI" id="CHEBI:59789"/>
        <dbReference type="ChEBI" id="CHEBI:90615"/>
        <dbReference type="ChEBI" id="CHEBI:90616"/>
        <dbReference type="EC" id="2.1.1.72"/>
    </reaction>
</comment>
<evidence type="ECO:0000256" key="7">
    <source>
        <dbReference type="ARBA" id="ARBA00047942"/>
    </source>
</evidence>
<keyword evidence="12" id="KW-1185">Reference proteome</keyword>
<dbReference type="PANTHER" id="PTHR42933">
    <property type="entry name" value="SLR6095 PROTEIN"/>
    <property type="match status" value="1"/>
</dbReference>
<dbReference type="Pfam" id="PF02384">
    <property type="entry name" value="N6_Mtase"/>
    <property type="match status" value="1"/>
</dbReference>
<comment type="caution">
    <text evidence="11">The sequence shown here is derived from an EMBL/GenBank/DDBJ whole genome shotgun (WGS) entry which is preliminary data.</text>
</comment>
<accession>A0A839N8A2</accession>
<evidence type="ECO:0000259" key="10">
    <source>
        <dbReference type="Pfam" id="PF12161"/>
    </source>
</evidence>
<keyword evidence="6" id="KW-0680">Restriction system</keyword>
<evidence type="ECO:0000256" key="2">
    <source>
        <dbReference type="ARBA" id="ARBA00011900"/>
    </source>
</evidence>
<feature type="domain" description="DNA methylase adenine-specific" evidence="9">
    <location>
        <begin position="155"/>
        <end position="453"/>
    </location>
</feature>
<keyword evidence="4 11" id="KW-0808">Transferase</keyword>
<dbReference type="SUPFAM" id="SSF53335">
    <property type="entry name" value="S-adenosyl-L-methionine-dependent methyltransferases"/>
    <property type="match status" value="1"/>
</dbReference>
<dbReference type="InterPro" id="IPR029063">
    <property type="entry name" value="SAM-dependent_MTases_sf"/>
</dbReference>
<evidence type="ECO:0000259" key="9">
    <source>
        <dbReference type="Pfam" id="PF02384"/>
    </source>
</evidence>
<dbReference type="EMBL" id="JACHVQ010000003">
    <property type="protein sequence ID" value="MBB2893467.1"/>
    <property type="molecule type" value="Genomic_DNA"/>
</dbReference>
<dbReference type="GO" id="GO:0003677">
    <property type="term" value="F:DNA binding"/>
    <property type="evidence" value="ECO:0007669"/>
    <property type="project" value="InterPro"/>
</dbReference>
<evidence type="ECO:0000313" key="11">
    <source>
        <dbReference type="EMBL" id="MBB2893467.1"/>
    </source>
</evidence>
<organism evidence="11 12">
    <name type="scientific">Flexivirga oryzae</name>
    <dbReference type="NCBI Taxonomy" id="1794944"/>
    <lineage>
        <taxon>Bacteria</taxon>
        <taxon>Bacillati</taxon>
        <taxon>Actinomycetota</taxon>
        <taxon>Actinomycetes</taxon>
        <taxon>Micrococcales</taxon>
        <taxon>Dermacoccaceae</taxon>
        <taxon>Flexivirga</taxon>
    </lineage>
</organism>
<name>A0A839N8A2_9MICO</name>
<dbReference type="InterPro" id="IPR022749">
    <property type="entry name" value="D12N6_MeTrfase_N"/>
</dbReference>
<evidence type="ECO:0000256" key="4">
    <source>
        <dbReference type="ARBA" id="ARBA00022679"/>
    </source>
</evidence>
<evidence type="ECO:0000256" key="1">
    <source>
        <dbReference type="ARBA" id="ARBA00006594"/>
    </source>
</evidence>
<feature type="domain" description="N6 adenine-specific DNA methyltransferase N-terminal" evidence="10">
    <location>
        <begin position="12"/>
        <end position="142"/>
    </location>
</feature>
<dbReference type="Proteomes" id="UP000559182">
    <property type="component" value="Unassembled WGS sequence"/>
</dbReference>
<evidence type="ECO:0000313" key="12">
    <source>
        <dbReference type="Proteomes" id="UP000559182"/>
    </source>
</evidence>
<dbReference type="CDD" id="cd02440">
    <property type="entry name" value="AdoMet_MTases"/>
    <property type="match status" value="1"/>
</dbReference>
<dbReference type="PANTHER" id="PTHR42933:SF3">
    <property type="entry name" value="TYPE I RESTRICTION ENZYME MJAVIII METHYLASE SUBUNIT"/>
    <property type="match status" value="1"/>
</dbReference>
<feature type="region of interest" description="Disordered" evidence="8">
    <location>
        <begin position="506"/>
        <end position="529"/>
    </location>
</feature>
<evidence type="ECO:0000256" key="6">
    <source>
        <dbReference type="ARBA" id="ARBA00022747"/>
    </source>
</evidence>
<dbReference type="InterPro" id="IPR038333">
    <property type="entry name" value="T1MK-like_N_sf"/>
</dbReference>
<dbReference type="PRINTS" id="PR00507">
    <property type="entry name" value="N12N6MTFRASE"/>
</dbReference>
<sequence length="694" mass="76773">MSGVEGFSDKVSFIWSVADLLRGDIRQHEYGQFILPFVVLRRLDCALEATKPEVIAKAKALAGKVDNVDPILERVTNQPYYNISPLTFTELLNDPPNVGKNLRSYVAGFSRDAADVLEKYRLAERIDTLDKAGLLYQVVAKFADINLHPKLVPNEAMGYIFEELLRRFSEMQNETAGEHFTPREVIKLMVNILFSEDEEALSGPAPVRMMLDPACGTGGMLSTAQEHLKTLNPDAHLEVYGQELNPETWAICRSDMLIKGEDPDNIVLGNSFTADGFPTTRFDYLLANPPFGVDWKKYADPIVAEAENEGVDGRFGAGLPRVSDGSFLFLQHMIGHMKPVVGSGGGSRLAIVFSGSPLFSGAAGSGESNIRRWIIENDWLEAIIALPDQLFYNTGISTYFWVLTNRKSADRKGKIALIDARGAASKMRKSLGNKRHYLTDETIAELTRLYADAPQLADSDDEPRVKVLPNEAFGFQRIAVEQPLRRRWQITDEVLEALAESKQWQKHVAGRPSEPGAGRVGGGAQRGSRIEVAPPTSTAAAELSPAAVERPPAVELVETLAAYLGKDYASEKDLIAELSPVISAPVAKHLAKLAAVPDPDAPIITDRKGNPLPDPDLRDYENVPLGEDVDLYLKREVHPYAPEAWIDHSKTKIGYEIPLTRHFYAYTPPRPVAEIDKEISERETRIRELLRGLA</sequence>
<proteinExistence type="inferred from homology"/>
<comment type="similarity">
    <text evidence="1">Belongs to the N(4)/N(6)-methyltransferase family.</text>
</comment>
<dbReference type="GO" id="GO:0009307">
    <property type="term" value="P:DNA restriction-modification system"/>
    <property type="evidence" value="ECO:0007669"/>
    <property type="project" value="UniProtKB-KW"/>
</dbReference>
<dbReference type="InterPro" id="IPR003356">
    <property type="entry name" value="DNA_methylase_A-5"/>
</dbReference>
<gene>
    <name evidence="11" type="ORF">FHU39_003498</name>
</gene>
<dbReference type="InterPro" id="IPR002052">
    <property type="entry name" value="DNA_methylase_N6_adenine_CS"/>
</dbReference>
<evidence type="ECO:0000256" key="3">
    <source>
        <dbReference type="ARBA" id="ARBA00022603"/>
    </source>
</evidence>
<evidence type="ECO:0000256" key="8">
    <source>
        <dbReference type="SAM" id="MobiDB-lite"/>
    </source>
</evidence>
<keyword evidence="3 11" id="KW-0489">Methyltransferase</keyword>
<protein>
    <recommendedName>
        <fullName evidence="2">site-specific DNA-methyltransferase (adenine-specific)</fullName>
        <ecNumber evidence="2">2.1.1.72</ecNumber>
    </recommendedName>
</protein>
<dbReference type="InterPro" id="IPR051537">
    <property type="entry name" value="DNA_Adenine_Mtase"/>
</dbReference>
<dbReference type="GO" id="GO:0008170">
    <property type="term" value="F:N-methyltransferase activity"/>
    <property type="evidence" value="ECO:0007669"/>
    <property type="project" value="InterPro"/>
</dbReference>
<evidence type="ECO:0000256" key="5">
    <source>
        <dbReference type="ARBA" id="ARBA00022691"/>
    </source>
</evidence>
<dbReference type="PROSITE" id="PS00092">
    <property type="entry name" value="N6_MTASE"/>
    <property type="match status" value="1"/>
</dbReference>
<dbReference type="Gene3D" id="1.20.1260.30">
    <property type="match status" value="1"/>
</dbReference>
<dbReference type="RefSeq" id="WP_183321877.1">
    <property type="nucleotide sequence ID" value="NZ_JACHVQ010000003.1"/>
</dbReference>
<dbReference type="Gene3D" id="3.40.50.150">
    <property type="entry name" value="Vaccinia Virus protein VP39"/>
    <property type="match status" value="1"/>
</dbReference>
<dbReference type="GO" id="GO:0009007">
    <property type="term" value="F:site-specific DNA-methyltransferase (adenine-specific) activity"/>
    <property type="evidence" value="ECO:0007669"/>
    <property type="project" value="UniProtKB-EC"/>
</dbReference>
<reference evidence="11 12" key="1">
    <citation type="submission" date="2020-08" db="EMBL/GenBank/DDBJ databases">
        <title>Sequencing the genomes of 1000 actinobacteria strains.</title>
        <authorList>
            <person name="Klenk H.-P."/>
        </authorList>
    </citation>
    <scope>NUCLEOTIDE SEQUENCE [LARGE SCALE GENOMIC DNA]</scope>
    <source>
        <strain evidence="11 12">DSM 105369</strain>
    </source>
</reference>
<dbReference type="GO" id="GO:0032259">
    <property type="term" value="P:methylation"/>
    <property type="evidence" value="ECO:0007669"/>
    <property type="project" value="UniProtKB-KW"/>
</dbReference>